<name>A0A1G9JLL1_9FIRM</name>
<feature type="transmembrane region" description="Helical" evidence="2">
    <location>
        <begin position="12"/>
        <end position="29"/>
    </location>
</feature>
<dbReference type="PANTHER" id="PTHR33219:SF14">
    <property type="entry name" value="PROTEIN COFACTOR ASSEMBLY OF COMPLEX C SUBUNIT B CCB3, CHLOROPLASTIC-RELATED"/>
    <property type="match status" value="1"/>
</dbReference>
<feature type="transmembrane region" description="Helical" evidence="2">
    <location>
        <begin position="72"/>
        <end position="92"/>
    </location>
</feature>
<dbReference type="InterPro" id="IPR003425">
    <property type="entry name" value="CCB3/YggT"/>
</dbReference>
<dbReference type="OrthoDB" id="283553at2"/>
<organism evidence="3 4">
    <name type="scientific">Halarsenatibacter silvermanii</name>
    <dbReference type="NCBI Taxonomy" id="321763"/>
    <lineage>
        <taxon>Bacteria</taxon>
        <taxon>Bacillati</taxon>
        <taxon>Bacillota</taxon>
        <taxon>Clostridia</taxon>
        <taxon>Halanaerobiales</taxon>
        <taxon>Halarsenatibacteraceae</taxon>
        <taxon>Halarsenatibacter</taxon>
    </lineage>
</organism>
<evidence type="ECO:0000313" key="4">
    <source>
        <dbReference type="Proteomes" id="UP000199476"/>
    </source>
</evidence>
<keyword evidence="2" id="KW-0472">Membrane</keyword>
<dbReference type="STRING" id="321763.SAMN04488692_10429"/>
<keyword evidence="2" id="KW-1133">Transmembrane helix</keyword>
<dbReference type="Proteomes" id="UP000199476">
    <property type="component" value="Unassembled WGS sequence"/>
</dbReference>
<dbReference type="GO" id="GO:0016020">
    <property type="term" value="C:membrane"/>
    <property type="evidence" value="ECO:0007669"/>
    <property type="project" value="InterPro"/>
</dbReference>
<comment type="similarity">
    <text evidence="1">Belongs to the YggT family.</text>
</comment>
<dbReference type="RefSeq" id="WP_089758458.1">
    <property type="nucleotide sequence ID" value="NZ_FNGO01000004.1"/>
</dbReference>
<evidence type="ECO:0000256" key="1">
    <source>
        <dbReference type="ARBA" id="ARBA00010894"/>
    </source>
</evidence>
<gene>
    <name evidence="3" type="ORF">SAMN04488692_10429</name>
</gene>
<dbReference type="Pfam" id="PF02325">
    <property type="entry name" value="CCB3_YggT"/>
    <property type="match status" value="1"/>
</dbReference>
<keyword evidence="4" id="KW-1185">Reference proteome</keyword>
<dbReference type="EMBL" id="FNGO01000004">
    <property type="protein sequence ID" value="SDL38331.1"/>
    <property type="molecule type" value="Genomic_DNA"/>
</dbReference>
<proteinExistence type="inferred from homology"/>
<reference evidence="3 4" key="1">
    <citation type="submission" date="2016-10" db="EMBL/GenBank/DDBJ databases">
        <authorList>
            <person name="de Groot N.N."/>
        </authorList>
    </citation>
    <scope>NUCLEOTIDE SEQUENCE [LARGE SCALE GENOMIC DNA]</scope>
    <source>
        <strain evidence="3 4">SLAS-1</strain>
    </source>
</reference>
<protein>
    <submittedName>
        <fullName evidence="3">YggT family protein</fullName>
    </submittedName>
</protein>
<dbReference type="AlphaFoldDB" id="A0A1G9JLL1"/>
<sequence>MRLLLRSVDIFFNILYLILLIRVILSWVGRGIPYNSRWRGLITFVYSVTEPILRPIRQIIPSSGMGIDFSPLIAFMLLGFIRRIIMSLLTSLMF</sequence>
<accession>A0A1G9JLL1</accession>
<evidence type="ECO:0000313" key="3">
    <source>
        <dbReference type="EMBL" id="SDL38331.1"/>
    </source>
</evidence>
<dbReference type="PANTHER" id="PTHR33219">
    <property type="entry name" value="YLMG HOMOLOG PROTEIN 2, CHLOROPLASTIC"/>
    <property type="match status" value="1"/>
</dbReference>
<evidence type="ECO:0000256" key="2">
    <source>
        <dbReference type="SAM" id="Phobius"/>
    </source>
</evidence>
<keyword evidence="2" id="KW-0812">Transmembrane</keyword>